<evidence type="ECO:0000313" key="1">
    <source>
        <dbReference type="EMBL" id="MBG0769686.1"/>
    </source>
</evidence>
<proteinExistence type="predicted"/>
<dbReference type="Proteomes" id="UP000714405">
    <property type="component" value="Unassembled WGS sequence"/>
</dbReference>
<dbReference type="RefSeq" id="WP_278492328.1">
    <property type="nucleotide sequence ID" value="NZ_JACCQJ010000002.1"/>
</dbReference>
<evidence type="ECO:0000313" key="2">
    <source>
        <dbReference type="Proteomes" id="UP000714405"/>
    </source>
</evidence>
<dbReference type="EMBL" id="JACCQJ010000002">
    <property type="protein sequence ID" value="MBG0769686.1"/>
    <property type="molecule type" value="Genomic_DNA"/>
</dbReference>
<comment type="caution">
    <text evidence="1">The sequence shown here is derived from an EMBL/GenBank/DDBJ whole genome shotgun (WGS) entry which is preliminary data.</text>
</comment>
<organism evidence="1 2">
    <name type="scientific">Methanococcus maripaludis</name>
    <name type="common">Methanococcus deltae</name>
    <dbReference type="NCBI Taxonomy" id="39152"/>
    <lineage>
        <taxon>Archaea</taxon>
        <taxon>Methanobacteriati</taxon>
        <taxon>Methanobacteriota</taxon>
        <taxon>Methanomada group</taxon>
        <taxon>Methanococci</taxon>
        <taxon>Methanococcales</taxon>
        <taxon>Methanococcaceae</taxon>
        <taxon>Methanococcus</taxon>
    </lineage>
</organism>
<reference evidence="1" key="1">
    <citation type="submission" date="2020-07" db="EMBL/GenBank/DDBJ databases">
        <title>Severe corrosion of carbon steel in oil field produced water can be linked to methanogenic archaea containing a special type of NiFe hydrogenase.</title>
        <authorList>
            <person name="Lahme S."/>
            <person name="Mand J."/>
            <person name="Longwell J."/>
            <person name="Smith R."/>
            <person name="Enning D."/>
        </authorList>
    </citation>
    <scope>NUCLEOTIDE SEQUENCE</scope>
    <source>
        <strain evidence="1">MIC098Bin5</strain>
    </source>
</reference>
<gene>
    <name evidence="1" type="ORF">H0S71_07310</name>
</gene>
<name>A0A8T3VYF6_METMI</name>
<protein>
    <submittedName>
        <fullName evidence="1">Uncharacterized protein</fullName>
    </submittedName>
</protein>
<accession>A0A8T3VYF6</accession>
<dbReference type="AlphaFoldDB" id="A0A8T3VYF6"/>
<sequence>MSDDSKVRFIEVNNESKEKKVLKSFSAKEVDEFLQLGESVTKMFGSLGVLSPLGVKGDDTENFLNMLVENVKTAKTIDVVVFK</sequence>